<dbReference type="AlphaFoldDB" id="A0A9P0A7C5"/>
<feature type="signal peptide" evidence="8">
    <location>
        <begin position="1"/>
        <end position="18"/>
    </location>
</feature>
<evidence type="ECO:0000256" key="8">
    <source>
        <dbReference type="SAM" id="SignalP"/>
    </source>
</evidence>
<dbReference type="PANTHER" id="PTHR33577:SF1">
    <property type="entry name" value="HEME HALOPEROXIDASE FAMILY PROFILE DOMAIN-CONTAINING PROTEIN"/>
    <property type="match status" value="1"/>
</dbReference>
<dbReference type="Pfam" id="PF01328">
    <property type="entry name" value="Peroxidase_2"/>
    <property type="match status" value="1"/>
</dbReference>
<keyword evidence="5" id="KW-0560">Oxidoreductase</keyword>
<keyword evidence="2" id="KW-0575">Peroxidase</keyword>
<keyword evidence="11" id="KW-1185">Reference proteome</keyword>
<dbReference type="SUPFAM" id="SSF47571">
    <property type="entry name" value="Cloroperoxidase"/>
    <property type="match status" value="1"/>
</dbReference>
<evidence type="ECO:0000313" key="10">
    <source>
        <dbReference type="EMBL" id="CAH0387204.1"/>
    </source>
</evidence>
<feature type="chain" id="PRO_5040228274" description="Heme haloperoxidase family profile domain-containing protein" evidence="8">
    <location>
        <begin position="19"/>
        <end position="407"/>
    </location>
</feature>
<dbReference type="Proteomes" id="UP001152759">
    <property type="component" value="Chromosome 3"/>
</dbReference>
<dbReference type="Gene3D" id="1.10.489.10">
    <property type="entry name" value="Chloroperoxidase-like"/>
    <property type="match status" value="1"/>
</dbReference>
<comment type="cofactor">
    <cofactor evidence="1">
        <name>heme b</name>
        <dbReference type="ChEBI" id="CHEBI:60344"/>
    </cofactor>
</comment>
<keyword evidence="4" id="KW-0479">Metal-binding</keyword>
<evidence type="ECO:0000256" key="4">
    <source>
        <dbReference type="ARBA" id="ARBA00022723"/>
    </source>
</evidence>
<gene>
    <name evidence="10" type="ORF">BEMITA_LOCUS6248</name>
</gene>
<dbReference type="EMBL" id="OU963864">
    <property type="protein sequence ID" value="CAH0387204.1"/>
    <property type="molecule type" value="Genomic_DNA"/>
</dbReference>
<keyword evidence="8" id="KW-0732">Signal</keyword>
<accession>A0A9P0A7C5</accession>
<sequence length="407" mass="45227">MKAFITLSIIVFASKNFAQQENAENLEAGARTGTQLPPLAFNPRLQLVDVSGEHEFRPPGKGDERGPCPGLNALANHNYLPRNGVGSIQQFIEATNRVYGLGIDIGTILAVYGSVFVGDLTKWSIGGPSKDVKLPGVQGLLNEPKGLSFSHNKYEGDSSPTRGDLYLFGDAARLQMSQFKDLYFRNTKYDLDMINAFHSRRFEQSKRSNPYFFRGPLTGVVVTPAAYFFIFRLMANRTAEHPEGILTRNVLKSFFGVTGDDKNLRYFPGHERIPHNWYRRAIGNEYTNVFFATDLLKTALKYPKFLSIGGNTGTTNSMTLVDPANITGGLYNVRNLRQGNNAACFGIQFAQLAMPDLLKDTISDLTKSVLETVNTLVQNATADLKCPQLKTYSTEPFNKYPGYTRSL</sequence>
<evidence type="ECO:0000256" key="5">
    <source>
        <dbReference type="ARBA" id="ARBA00023002"/>
    </source>
</evidence>
<evidence type="ECO:0000256" key="7">
    <source>
        <dbReference type="ARBA" id="ARBA00025795"/>
    </source>
</evidence>
<evidence type="ECO:0000256" key="3">
    <source>
        <dbReference type="ARBA" id="ARBA00022617"/>
    </source>
</evidence>
<dbReference type="GO" id="GO:0004601">
    <property type="term" value="F:peroxidase activity"/>
    <property type="evidence" value="ECO:0007669"/>
    <property type="project" value="UniProtKB-KW"/>
</dbReference>
<protein>
    <recommendedName>
        <fullName evidence="9">Heme haloperoxidase family profile domain-containing protein</fullName>
    </recommendedName>
</protein>
<keyword evidence="6" id="KW-0408">Iron</keyword>
<evidence type="ECO:0000256" key="1">
    <source>
        <dbReference type="ARBA" id="ARBA00001970"/>
    </source>
</evidence>
<dbReference type="PROSITE" id="PS51405">
    <property type="entry name" value="HEME_HALOPEROXIDASE"/>
    <property type="match status" value="1"/>
</dbReference>
<evidence type="ECO:0000313" key="11">
    <source>
        <dbReference type="Proteomes" id="UP001152759"/>
    </source>
</evidence>
<dbReference type="PANTHER" id="PTHR33577">
    <property type="entry name" value="STERIGMATOCYSTIN BIOSYNTHESIS PEROXIDASE STCC-RELATED"/>
    <property type="match status" value="1"/>
</dbReference>
<comment type="similarity">
    <text evidence="7">Belongs to the chloroperoxidase family.</text>
</comment>
<name>A0A9P0A7C5_BEMTA</name>
<dbReference type="KEGG" id="btab:109030506"/>
<reference evidence="10" key="1">
    <citation type="submission" date="2021-12" db="EMBL/GenBank/DDBJ databases">
        <authorList>
            <person name="King R."/>
        </authorList>
    </citation>
    <scope>NUCLEOTIDE SEQUENCE</scope>
</reference>
<evidence type="ECO:0000256" key="6">
    <source>
        <dbReference type="ARBA" id="ARBA00023004"/>
    </source>
</evidence>
<keyword evidence="3" id="KW-0349">Heme</keyword>
<dbReference type="InterPro" id="IPR036851">
    <property type="entry name" value="Chloroperoxidase-like_sf"/>
</dbReference>
<feature type="domain" description="Heme haloperoxidase family profile" evidence="9">
    <location>
        <begin position="52"/>
        <end position="297"/>
    </location>
</feature>
<dbReference type="GO" id="GO:0046872">
    <property type="term" value="F:metal ion binding"/>
    <property type="evidence" value="ECO:0007669"/>
    <property type="project" value="UniProtKB-KW"/>
</dbReference>
<organism evidence="10 11">
    <name type="scientific">Bemisia tabaci</name>
    <name type="common">Sweetpotato whitefly</name>
    <name type="synonym">Aleurodes tabaci</name>
    <dbReference type="NCBI Taxonomy" id="7038"/>
    <lineage>
        <taxon>Eukaryota</taxon>
        <taxon>Metazoa</taxon>
        <taxon>Ecdysozoa</taxon>
        <taxon>Arthropoda</taxon>
        <taxon>Hexapoda</taxon>
        <taxon>Insecta</taxon>
        <taxon>Pterygota</taxon>
        <taxon>Neoptera</taxon>
        <taxon>Paraneoptera</taxon>
        <taxon>Hemiptera</taxon>
        <taxon>Sternorrhyncha</taxon>
        <taxon>Aleyrodoidea</taxon>
        <taxon>Aleyrodidae</taxon>
        <taxon>Aleyrodinae</taxon>
        <taxon>Bemisia</taxon>
    </lineage>
</organism>
<dbReference type="InterPro" id="IPR000028">
    <property type="entry name" value="Chloroperoxidase"/>
</dbReference>
<evidence type="ECO:0000256" key="2">
    <source>
        <dbReference type="ARBA" id="ARBA00022559"/>
    </source>
</evidence>
<evidence type="ECO:0000259" key="9">
    <source>
        <dbReference type="PROSITE" id="PS51405"/>
    </source>
</evidence>
<proteinExistence type="inferred from homology"/>